<dbReference type="InterPro" id="IPR011701">
    <property type="entry name" value="MFS"/>
</dbReference>
<keyword evidence="3 5" id="KW-1133">Transmembrane helix</keyword>
<evidence type="ECO:0000256" key="2">
    <source>
        <dbReference type="ARBA" id="ARBA00022692"/>
    </source>
</evidence>
<proteinExistence type="predicted"/>
<keyword evidence="7" id="KW-1185">Reference proteome</keyword>
<feature type="transmembrane region" description="Helical" evidence="5">
    <location>
        <begin position="451"/>
        <end position="471"/>
    </location>
</feature>
<dbReference type="SUPFAM" id="SSF103473">
    <property type="entry name" value="MFS general substrate transporter"/>
    <property type="match status" value="1"/>
</dbReference>
<dbReference type="Proteomes" id="UP000314986">
    <property type="component" value="Unassembled WGS sequence"/>
</dbReference>
<evidence type="ECO:0000256" key="3">
    <source>
        <dbReference type="ARBA" id="ARBA00022989"/>
    </source>
</evidence>
<evidence type="ECO:0000256" key="4">
    <source>
        <dbReference type="ARBA" id="ARBA00023136"/>
    </source>
</evidence>
<reference evidence="7" key="3">
    <citation type="journal article" date="2014" name="Nature">
        <title>Elephant shark genome provides unique insights into gnathostome evolution.</title>
        <authorList>
            <consortium name="International Elephant Shark Genome Sequencing Consortium"/>
            <person name="Venkatesh B."/>
            <person name="Lee A.P."/>
            <person name="Ravi V."/>
            <person name="Maurya A.K."/>
            <person name="Lian M.M."/>
            <person name="Swann J.B."/>
            <person name="Ohta Y."/>
            <person name="Flajnik M.F."/>
            <person name="Sutoh Y."/>
            <person name="Kasahara M."/>
            <person name="Hoon S."/>
            <person name="Gangu V."/>
            <person name="Roy S.W."/>
            <person name="Irimia M."/>
            <person name="Korzh V."/>
            <person name="Kondrychyn I."/>
            <person name="Lim Z.W."/>
            <person name="Tay B.H."/>
            <person name="Tohari S."/>
            <person name="Kong K.W."/>
            <person name="Ho S."/>
            <person name="Lorente-Galdos B."/>
            <person name="Quilez J."/>
            <person name="Marques-Bonet T."/>
            <person name="Raney B.J."/>
            <person name="Ingham P.W."/>
            <person name="Tay A."/>
            <person name="Hillier L.W."/>
            <person name="Minx P."/>
            <person name="Boehm T."/>
            <person name="Wilson R.K."/>
            <person name="Brenner S."/>
            <person name="Warren W.C."/>
        </authorList>
    </citation>
    <scope>NUCLEOTIDE SEQUENCE [LARGE SCALE GENOMIC DNA]</scope>
</reference>
<feature type="transmembrane region" description="Helical" evidence="5">
    <location>
        <begin position="191"/>
        <end position="216"/>
    </location>
</feature>
<organism evidence="6 7">
    <name type="scientific">Callorhinchus milii</name>
    <name type="common">Ghost shark</name>
    <dbReference type="NCBI Taxonomy" id="7868"/>
    <lineage>
        <taxon>Eukaryota</taxon>
        <taxon>Metazoa</taxon>
        <taxon>Chordata</taxon>
        <taxon>Craniata</taxon>
        <taxon>Vertebrata</taxon>
        <taxon>Chondrichthyes</taxon>
        <taxon>Holocephali</taxon>
        <taxon>Chimaeriformes</taxon>
        <taxon>Callorhinchidae</taxon>
        <taxon>Callorhinchus</taxon>
    </lineage>
</organism>
<evidence type="ECO:0000313" key="6">
    <source>
        <dbReference type="Ensembl" id="ENSCMIP00000034343.1"/>
    </source>
</evidence>
<dbReference type="GO" id="GO:0016020">
    <property type="term" value="C:membrane"/>
    <property type="evidence" value="ECO:0007669"/>
    <property type="project" value="UniProtKB-SubCell"/>
</dbReference>
<dbReference type="InterPro" id="IPR005828">
    <property type="entry name" value="MFS_sugar_transport-like"/>
</dbReference>
<evidence type="ECO:0000256" key="5">
    <source>
        <dbReference type="SAM" id="Phobius"/>
    </source>
</evidence>
<dbReference type="Pfam" id="PF00083">
    <property type="entry name" value="Sugar_tr"/>
    <property type="match status" value="1"/>
</dbReference>
<dbReference type="GO" id="GO:0022857">
    <property type="term" value="F:transmembrane transporter activity"/>
    <property type="evidence" value="ECO:0007669"/>
    <property type="project" value="InterPro"/>
</dbReference>
<keyword evidence="2 5" id="KW-0812">Transmembrane</keyword>
<keyword evidence="4 5" id="KW-0472">Membrane</keyword>
<dbReference type="AlphaFoldDB" id="A0A4W3J879"/>
<reference evidence="6" key="4">
    <citation type="submission" date="2025-08" db="UniProtKB">
        <authorList>
            <consortium name="Ensembl"/>
        </authorList>
    </citation>
    <scope>IDENTIFICATION</scope>
</reference>
<dbReference type="Ensembl" id="ENSCMIT00000034859.1">
    <property type="protein sequence ID" value="ENSCMIP00000034343.1"/>
    <property type="gene ID" value="ENSCMIG00000014583.1"/>
</dbReference>
<feature type="transmembrane region" description="Helical" evidence="5">
    <location>
        <begin position="384"/>
        <end position="412"/>
    </location>
</feature>
<accession>A0A4W3J879</accession>
<feature type="transmembrane region" description="Helical" evidence="5">
    <location>
        <begin position="330"/>
        <end position="347"/>
    </location>
</feature>
<feature type="transmembrane region" description="Helical" evidence="5">
    <location>
        <begin position="25"/>
        <end position="47"/>
    </location>
</feature>
<reference evidence="6" key="5">
    <citation type="submission" date="2025-09" db="UniProtKB">
        <authorList>
            <consortium name="Ensembl"/>
        </authorList>
    </citation>
    <scope>IDENTIFICATION</scope>
</reference>
<protein>
    <submittedName>
        <fullName evidence="6">Solute carrier family 22 member 4-like</fullName>
    </submittedName>
</protein>
<dbReference type="InterPro" id="IPR036259">
    <property type="entry name" value="MFS_trans_sf"/>
</dbReference>
<name>A0A4W3J879_CALMI</name>
<dbReference type="GeneTree" id="ENSGT00940000163251"/>
<dbReference type="Pfam" id="PF07690">
    <property type="entry name" value="MFS_1"/>
    <property type="match status" value="1"/>
</dbReference>
<gene>
    <name evidence="6" type="primary">LOC103187396</name>
</gene>
<feature type="transmembrane region" description="Helical" evidence="5">
    <location>
        <begin position="424"/>
        <end position="445"/>
    </location>
</feature>
<evidence type="ECO:0000256" key="1">
    <source>
        <dbReference type="ARBA" id="ARBA00004141"/>
    </source>
</evidence>
<comment type="subcellular location">
    <subcellularLocation>
        <location evidence="1">Membrane</location>
        <topology evidence="1">Multi-pass membrane protein</topology>
    </subcellularLocation>
</comment>
<dbReference type="Gene3D" id="1.20.1250.20">
    <property type="entry name" value="MFS general substrate transporter like domains"/>
    <property type="match status" value="2"/>
</dbReference>
<feature type="transmembrane region" description="Helical" evidence="5">
    <location>
        <begin position="301"/>
        <end position="318"/>
    </location>
</feature>
<feature type="transmembrane region" description="Helical" evidence="5">
    <location>
        <begin position="166"/>
        <end position="185"/>
    </location>
</feature>
<evidence type="ECO:0000313" key="7">
    <source>
        <dbReference type="Proteomes" id="UP000314986"/>
    </source>
</evidence>
<reference evidence="7" key="1">
    <citation type="journal article" date="2006" name="Science">
        <title>Ancient noncoding elements conserved in the human genome.</title>
        <authorList>
            <person name="Venkatesh B."/>
            <person name="Kirkness E.F."/>
            <person name="Loh Y.H."/>
            <person name="Halpern A.L."/>
            <person name="Lee A.P."/>
            <person name="Johnson J."/>
            <person name="Dandona N."/>
            <person name="Viswanathan L.D."/>
            <person name="Tay A."/>
            <person name="Venter J.C."/>
            <person name="Strausberg R.L."/>
            <person name="Brenner S."/>
        </authorList>
    </citation>
    <scope>NUCLEOTIDE SEQUENCE [LARGE SCALE GENOMIC DNA]</scope>
</reference>
<reference evidence="7" key="2">
    <citation type="journal article" date="2007" name="PLoS Biol.">
        <title>Survey sequencing and comparative analysis of the elephant shark (Callorhinchus milii) genome.</title>
        <authorList>
            <person name="Venkatesh B."/>
            <person name="Kirkness E.F."/>
            <person name="Loh Y.H."/>
            <person name="Halpern A.L."/>
            <person name="Lee A.P."/>
            <person name="Johnson J."/>
            <person name="Dandona N."/>
            <person name="Viswanathan L.D."/>
            <person name="Tay A."/>
            <person name="Venter J.C."/>
            <person name="Strausberg R.L."/>
            <person name="Brenner S."/>
        </authorList>
    </citation>
    <scope>NUCLEOTIDE SEQUENCE [LARGE SCALE GENOMIC DNA]</scope>
</reference>
<feature type="transmembrane region" description="Helical" evidence="5">
    <location>
        <begin position="359"/>
        <end position="378"/>
    </location>
</feature>
<sequence>MEKNMQDYGEATDFLGEWGPFQKTVFLLLSVTIIPNGYVGLSMVFLADIPQHHCRLPNSLNGTTGEANLSSLLPVEEVDGEMIYSQCRRYKTPVTDGLNDTTRETEPCVDGWEYSTDRYISTIVSQWDLVCNDDWKIPVPISLRFFGNLCGSLLAGHLSDRYGRKIVLFGGIAIQTILSLSQAAVQSWEMFCVLCFLIGVGDVSNYTTSFVLGKFLSLDFITHFKIFLKLHPHFCRFIPESPRWLLSQGRVEEAEAIVKAAAKKNGIKHVGEIFQRSGNTEYLVIILYCFCLMLNSKLRNITILNCCIWMITAISYYGLTLNTSNLHGNPYINCFISAFTDMIAYIISWRLMLIAPRRISTASMLFIGGTVLLLVQIVPPSKSLSFHILSMILVMIGKSGISVSYALIYIFAAELYPTVVRNTGLGASCMASRAATIFAPYFVYIGMHNKFLPLILMGILSIIAGLCCLILPDTHHQKFPDTIEQTQPIGLDKECPLAYLILSLQSTHPPMLLSTN</sequence>
<dbReference type="PANTHER" id="PTHR24064">
    <property type="entry name" value="SOLUTE CARRIER FAMILY 22 MEMBER"/>
    <property type="match status" value="1"/>
</dbReference>